<proteinExistence type="predicted"/>
<accession>A0A133UR33</accession>
<reference evidence="1 2" key="1">
    <citation type="journal article" date="2016" name="Sci. Rep.">
        <title>Metabolic traits of an uncultured archaeal lineage -MSBL1- from brine pools of the Red Sea.</title>
        <authorList>
            <person name="Mwirichia R."/>
            <person name="Alam I."/>
            <person name="Rashid M."/>
            <person name="Vinu M."/>
            <person name="Ba-Alawi W."/>
            <person name="Anthony Kamau A."/>
            <person name="Kamanda Ngugi D."/>
            <person name="Goker M."/>
            <person name="Klenk H.P."/>
            <person name="Bajic V."/>
            <person name="Stingl U."/>
        </authorList>
    </citation>
    <scope>NUCLEOTIDE SEQUENCE [LARGE SCALE GENOMIC DNA]</scope>
    <source>
        <strain evidence="1">SCGC-AAA259I14</strain>
    </source>
</reference>
<comment type="caution">
    <text evidence="1">The sequence shown here is derived from an EMBL/GenBank/DDBJ whole genome shotgun (WGS) entry which is preliminary data.</text>
</comment>
<feature type="non-terminal residue" evidence="1">
    <location>
        <position position="1"/>
    </location>
</feature>
<evidence type="ECO:0000313" key="1">
    <source>
        <dbReference type="EMBL" id="KXA96712.1"/>
    </source>
</evidence>
<protein>
    <submittedName>
        <fullName evidence="1">Uncharacterized protein</fullName>
    </submittedName>
</protein>
<organism evidence="1 2">
    <name type="scientific">candidate division MSBL1 archaeon SCGC-AAA259I14</name>
    <dbReference type="NCBI Taxonomy" id="1698268"/>
    <lineage>
        <taxon>Archaea</taxon>
        <taxon>Methanobacteriati</taxon>
        <taxon>Methanobacteriota</taxon>
        <taxon>candidate division MSBL1</taxon>
    </lineage>
</organism>
<gene>
    <name evidence="1" type="ORF">AKJ38_02735</name>
</gene>
<name>A0A133UR33_9EURY</name>
<sequence length="72" mass="8811">KEGSRRKRERIKREAREEGADVLRELQLAAVFHVLDNKNERVERAERLAKETEEERIDREIWKLKREKRKIS</sequence>
<dbReference type="Proteomes" id="UP000070414">
    <property type="component" value="Unassembled WGS sequence"/>
</dbReference>
<dbReference type="AlphaFoldDB" id="A0A133UR33"/>
<evidence type="ECO:0000313" key="2">
    <source>
        <dbReference type="Proteomes" id="UP000070414"/>
    </source>
</evidence>
<dbReference type="EMBL" id="LHXS01000047">
    <property type="protein sequence ID" value="KXA96712.1"/>
    <property type="molecule type" value="Genomic_DNA"/>
</dbReference>
<keyword evidence="2" id="KW-1185">Reference proteome</keyword>